<name>A0ABY4X5I4_9SPHN</name>
<dbReference type="GO" id="GO:0008168">
    <property type="term" value="F:methyltransferase activity"/>
    <property type="evidence" value="ECO:0007669"/>
    <property type="project" value="UniProtKB-KW"/>
</dbReference>
<dbReference type="PANTHER" id="PTHR43861">
    <property type="entry name" value="TRANS-ACONITATE 2-METHYLTRANSFERASE-RELATED"/>
    <property type="match status" value="1"/>
</dbReference>
<dbReference type="Gene3D" id="3.40.50.150">
    <property type="entry name" value="Vaccinia Virus protein VP39"/>
    <property type="match status" value="1"/>
</dbReference>
<evidence type="ECO:0000313" key="2">
    <source>
        <dbReference type="EMBL" id="USI72147.1"/>
    </source>
</evidence>
<dbReference type="Proteomes" id="UP001056937">
    <property type="component" value="Chromosome 1"/>
</dbReference>
<dbReference type="EMBL" id="CP084930">
    <property type="protein sequence ID" value="USI72147.1"/>
    <property type="molecule type" value="Genomic_DNA"/>
</dbReference>
<sequence length="243" mass="25407">MSIAAAFDRAAGYDAAAEVQARVAGALATEIAGLALPPRPRVLEIGCGTGLLGAALIDRLPGASWRMTDIAPAMVARAQARFGRRPDIAYAVMDGEAPDPDGRYDLICSSLALQWFRDLPAGVARLRARLAPGGRLVFTTLAEGSFAEWRAAHHEASPGTPDYPAPAALAAMGLRVTLTEHRVHHPDGRAFVRALKAIGAGTPRPGHRPLAPAAFRATLARFEAAGAVARYVVATCMGEPSCA</sequence>
<keyword evidence="3" id="KW-1185">Reference proteome</keyword>
<dbReference type="Pfam" id="PF08242">
    <property type="entry name" value="Methyltransf_12"/>
    <property type="match status" value="1"/>
</dbReference>
<organism evidence="2 3">
    <name type="scientific">Sphingomonas morindae</name>
    <dbReference type="NCBI Taxonomy" id="1541170"/>
    <lineage>
        <taxon>Bacteria</taxon>
        <taxon>Pseudomonadati</taxon>
        <taxon>Pseudomonadota</taxon>
        <taxon>Alphaproteobacteria</taxon>
        <taxon>Sphingomonadales</taxon>
        <taxon>Sphingomonadaceae</taxon>
        <taxon>Sphingomonas</taxon>
    </lineage>
</organism>
<evidence type="ECO:0000313" key="3">
    <source>
        <dbReference type="Proteomes" id="UP001056937"/>
    </source>
</evidence>
<protein>
    <submittedName>
        <fullName evidence="2">Methyltransferase domain-containing protein</fullName>
    </submittedName>
</protein>
<dbReference type="SUPFAM" id="SSF53335">
    <property type="entry name" value="S-adenosyl-L-methionine-dependent methyltransferases"/>
    <property type="match status" value="1"/>
</dbReference>
<evidence type="ECO:0000259" key="1">
    <source>
        <dbReference type="Pfam" id="PF08242"/>
    </source>
</evidence>
<proteinExistence type="predicted"/>
<reference evidence="2" key="1">
    <citation type="journal article" date="2022" name="Toxins">
        <title>Genomic Analysis of Sphingopyxis sp. USTB-05 for Biodegrading Cyanobacterial Hepatotoxins.</title>
        <authorList>
            <person name="Liu C."/>
            <person name="Xu Q."/>
            <person name="Zhao Z."/>
            <person name="Zhang H."/>
            <person name="Liu X."/>
            <person name="Yin C."/>
            <person name="Liu Y."/>
            <person name="Yan H."/>
        </authorList>
    </citation>
    <scope>NUCLEOTIDE SEQUENCE</scope>
    <source>
        <strain evidence="2">NBD5</strain>
    </source>
</reference>
<dbReference type="CDD" id="cd02440">
    <property type="entry name" value="AdoMet_MTases"/>
    <property type="match status" value="1"/>
</dbReference>
<keyword evidence="2" id="KW-0808">Transferase</keyword>
<dbReference type="InterPro" id="IPR029063">
    <property type="entry name" value="SAM-dependent_MTases_sf"/>
</dbReference>
<feature type="domain" description="Methyltransferase type 12" evidence="1">
    <location>
        <begin position="43"/>
        <end position="136"/>
    </location>
</feature>
<dbReference type="InterPro" id="IPR013217">
    <property type="entry name" value="Methyltransf_12"/>
</dbReference>
<dbReference type="RefSeq" id="WP_252165956.1">
    <property type="nucleotide sequence ID" value="NZ_CP084930.1"/>
</dbReference>
<keyword evidence="2" id="KW-0489">Methyltransferase</keyword>
<gene>
    <name evidence="2" type="ORF">LHA26_12655</name>
</gene>
<dbReference type="GO" id="GO:0032259">
    <property type="term" value="P:methylation"/>
    <property type="evidence" value="ECO:0007669"/>
    <property type="project" value="UniProtKB-KW"/>
</dbReference>
<accession>A0ABY4X5I4</accession>